<feature type="transmembrane region" description="Helical" evidence="2">
    <location>
        <begin position="308"/>
        <end position="329"/>
    </location>
</feature>
<name>A0ABX2LH17_9STAP</name>
<dbReference type="RefSeq" id="WP_053028946.1">
    <property type="nucleotide sequence ID" value="NZ_CUEE01000001.1"/>
</dbReference>
<feature type="transmembrane region" description="Helical" evidence="2">
    <location>
        <begin position="217"/>
        <end position="238"/>
    </location>
</feature>
<accession>A0ABX2LH17</accession>
<keyword evidence="2" id="KW-0812">Transmembrane</keyword>
<feature type="transmembrane region" description="Helical" evidence="2">
    <location>
        <begin position="259"/>
        <end position="288"/>
    </location>
</feature>
<evidence type="ECO:0000313" key="4">
    <source>
        <dbReference type="Proteomes" id="UP000610527"/>
    </source>
</evidence>
<dbReference type="EMBL" id="JABVEG010000001">
    <property type="protein sequence ID" value="NUI81595.1"/>
    <property type="molecule type" value="Genomic_DNA"/>
</dbReference>
<evidence type="ECO:0000313" key="3">
    <source>
        <dbReference type="EMBL" id="NUI81595.1"/>
    </source>
</evidence>
<feature type="compositionally biased region" description="Basic and acidic residues" evidence="1">
    <location>
        <begin position="350"/>
        <end position="372"/>
    </location>
</feature>
<feature type="region of interest" description="Disordered" evidence="1">
    <location>
        <begin position="350"/>
        <end position="399"/>
    </location>
</feature>
<gene>
    <name evidence="3" type="ORF">HUN84_02310</name>
</gene>
<comment type="caution">
    <text evidence="3">The sequence shown here is derived from an EMBL/GenBank/DDBJ whole genome shotgun (WGS) entry which is preliminary data.</text>
</comment>
<keyword evidence="4" id="KW-1185">Reference proteome</keyword>
<evidence type="ECO:0000256" key="2">
    <source>
        <dbReference type="SAM" id="Phobius"/>
    </source>
</evidence>
<organism evidence="3 4">
    <name type="scientific">Staphylococcus borealis</name>
    <dbReference type="NCBI Taxonomy" id="2742203"/>
    <lineage>
        <taxon>Bacteria</taxon>
        <taxon>Bacillati</taxon>
        <taxon>Bacillota</taxon>
        <taxon>Bacilli</taxon>
        <taxon>Bacillales</taxon>
        <taxon>Staphylococcaceae</taxon>
        <taxon>Staphylococcus</taxon>
    </lineage>
</organism>
<feature type="transmembrane region" description="Helical" evidence="2">
    <location>
        <begin position="191"/>
        <end position="211"/>
    </location>
</feature>
<reference evidence="3 4" key="1">
    <citation type="submission" date="2020-06" db="EMBL/GenBank/DDBJ databases">
        <title>Staphylococcus borealis sp. nov. -A novel member of the Staphylococcaceae family isolated from skin and blood in humans.</title>
        <authorList>
            <person name="Pain M."/>
            <person name="Wolden R."/>
            <person name="Jaen-Luchoro D."/>
            <person name="Salva-Serra F."/>
            <person name="Iglesias B.P."/>
            <person name="Karlsson R."/>
            <person name="Klingenberg C."/>
            <person name="Cavanagh J.P."/>
        </authorList>
    </citation>
    <scope>NUCLEOTIDE SEQUENCE [LARGE SCALE GENOMIC DNA]</scope>
    <source>
        <strain evidence="3 4">58-22</strain>
    </source>
</reference>
<proteinExistence type="predicted"/>
<feature type="transmembrane region" description="Helical" evidence="2">
    <location>
        <begin position="159"/>
        <end position="179"/>
    </location>
</feature>
<evidence type="ECO:0000256" key="1">
    <source>
        <dbReference type="SAM" id="MobiDB-lite"/>
    </source>
</evidence>
<sequence length="399" mass="46258">MTYTIGLVPSPGVAHKLVEHAIPKIKQQLHERIDEVDDWHFERKVDLLIGSAEDVHESIDKAAELKETHQWDVVICITDLPSISGNKVVISDFNSEKRVSMLSLPALGWIDLERKLVKSMTTLVEQLYHNNTKERPKVHPLIQPKAVDPREDDSPKRRYINRFLILGWIQLILGLTRANEPWKNLFNFKKIISVAFATGTYVSIFSMPWELSVQYSTIRFIVLMIISILGMAGWLLYAHQLFEEKTAKSQRVYRYTYNATTLLTLVMITLMNYIVLYVLLSISVSLFVPVSLFNNWTSANPDFTFVNYLKLLWFVSSLGLLAGAMGSTVENEEKIRRITYSYRQYHRYKEAQQEEKEKETQQSQDVSHREVEQSSSNHESNDDEPYEGKKQDHREEDDA</sequence>
<dbReference type="Proteomes" id="UP000610527">
    <property type="component" value="Unassembled WGS sequence"/>
</dbReference>
<protein>
    <submittedName>
        <fullName evidence="3">5,10-methylene-tetrahydrofolate dehydrogenase</fullName>
    </submittedName>
</protein>
<feature type="compositionally biased region" description="Basic and acidic residues" evidence="1">
    <location>
        <begin position="386"/>
        <end position="399"/>
    </location>
</feature>
<keyword evidence="2" id="KW-0472">Membrane</keyword>
<keyword evidence="2" id="KW-1133">Transmembrane helix</keyword>
<dbReference type="GeneID" id="74185429"/>